<gene>
    <name evidence="1" type="ORF">MTUNDRAET4_0268</name>
</gene>
<dbReference type="KEGG" id="mtun:MTUNDRAET4_0268.2"/>
<evidence type="ECO:0000313" key="1">
    <source>
        <dbReference type="EMBL" id="VFU17785.1"/>
    </source>
</evidence>
<protein>
    <submittedName>
        <fullName evidence="1">Uncharacterized protein</fullName>
    </submittedName>
</protein>
<accession>A0A4U8Z824</accession>
<dbReference type="Proteomes" id="UP000294360">
    <property type="component" value="Plasmid 3"/>
</dbReference>
<proteinExistence type="predicted"/>
<dbReference type="AlphaFoldDB" id="A0A4U8Z824"/>
<evidence type="ECO:0000313" key="2">
    <source>
        <dbReference type="Proteomes" id="UP000294360"/>
    </source>
</evidence>
<dbReference type="EMBL" id="LR536452">
    <property type="protein sequence ID" value="VFU17785.1"/>
    <property type="molecule type" value="Genomic_DNA"/>
</dbReference>
<name>A0A4U8Z824_METTU</name>
<organism evidence="1 2">
    <name type="scientific">Methylocella tundrae</name>
    <dbReference type="NCBI Taxonomy" id="227605"/>
    <lineage>
        <taxon>Bacteria</taxon>
        <taxon>Pseudomonadati</taxon>
        <taxon>Pseudomonadota</taxon>
        <taxon>Alphaproteobacteria</taxon>
        <taxon>Hyphomicrobiales</taxon>
        <taxon>Beijerinckiaceae</taxon>
        <taxon>Methylocella</taxon>
    </lineage>
</organism>
<sequence>MTRSFLHSFEPATASPVAGPTVDLDVSDIEDAGIREVLQTPGAAYGAWSILDALLTPTGTGTPFIFREPLGQAREVKVALSGLFGRFVARANLERYFNLSIFAHLGSRTIDLDRRRQVKIQRLSRGDLPDWIARARALVDTAPVRDMEKASAMGGLVGGIVTRAGPITDAAVNPADQETLSRLNLRPVFVGVERDRIRAAIDAEAQAVRSRLADTASPDEFARPDRAGGWIIPLGEERRIIGGT</sequence>
<keyword evidence="1" id="KW-0614">Plasmid</keyword>
<dbReference type="RefSeq" id="WP_197732052.1">
    <property type="nucleotide sequence ID" value="NZ_CP139087.1"/>
</dbReference>
<reference evidence="1 2" key="1">
    <citation type="submission" date="2019-03" db="EMBL/GenBank/DDBJ databases">
        <authorList>
            <person name="Kox A.R. M."/>
        </authorList>
    </citation>
    <scope>NUCLEOTIDE SEQUENCE [LARGE SCALE GENOMIC DNA]</scope>
    <source>
        <strain evidence="1">MTUNDRAET4 annotated genome</strain>
        <plasmid evidence="2">3</plasmid>
    </source>
</reference>
<geneLocation type="plasmid" evidence="1 2">
    <name>3</name>
</geneLocation>